<evidence type="ECO:0000256" key="5">
    <source>
        <dbReference type="ARBA" id="ARBA00022485"/>
    </source>
</evidence>
<evidence type="ECO:0000256" key="9">
    <source>
        <dbReference type="ARBA" id="ARBA00023239"/>
    </source>
</evidence>
<accession>A0A949NHC5</accession>
<dbReference type="InterPro" id="IPR051318">
    <property type="entry name" value="Fe-S_L-Ser"/>
</dbReference>
<dbReference type="Pfam" id="PF03315">
    <property type="entry name" value="SDH_beta"/>
    <property type="match status" value="1"/>
</dbReference>
<dbReference type="Proteomes" id="UP000712157">
    <property type="component" value="Unassembled WGS sequence"/>
</dbReference>
<keyword evidence="4 11" id="KW-0312">Gluconeogenesis</keyword>
<dbReference type="InterPro" id="IPR029009">
    <property type="entry name" value="ASB_dom_sf"/>
</dbReference>
<keyword evidence="5 11" id="KW-0004">4Fe-4S</keyword>
<dbReference type="Gene3D" id="3.30.1330.90">
    <property type="entry name" value="D-3-phosphoglycerate dehydrogenase, domain 3"/>
    <property type="match status" value="1"/>
</dbReference>
<dbReference type="InterPro" id="IPR002912">
    <property type="entry name" value="ACT_dom"/>
</dbReference>
<comment type="catalytic activity">
    <reaction evidence="10 11 12">
        <text>L-serine = pyruvate + NH4(+)</text>
        <dbReference type="Rhea" id="RHEA:19169"/>
        <dbReference type="ChEBI" id="CHEBI:15361"/>
        <dbReference type="ChEBI" id="CHEBI:28938"/>
        <dbReference type="ChEBI" id="CHEBI:33384"/>
        <dbReference type="EC" id="4.3.1.17"/>
    </reaction>
</comment>
<evidence type="ECO:0000256" key="7">
    <source>
        <dbReference type="ARBA" id="ARBA00023004"/>
    </source>
</evidence>
<keyword evidence="8 11" id="KW-0411">Iron-sulfur</keyword>
<organism evidence="14 15">
    <name type="scientific">Diplocloster agilis</name>
    <dbReference type="NCBI Taxonomy" id="2850323"/>
    <lineage>
        <taxon>Bacteria</taxon>
        <taxon>Bacillati</taxon>
        <taxon>Bacillota</taxon>
        <taxon>Clostridia</taxon>
        <taxon>Lachnospirales</taxon>
        <taxon>Lachnospiraceae</taxon>
        <taxon>Diplocloster</taxon>
    </lineage>
</organism>
<dbReference type="SUPFAM" id="SSF143548">
    <property type="entry name" value="Serine metabolism enzymes domain"/>
    <property type="match status" value="1"/>
</dbReference>
<evidence type="ECO:0000256" key="1">
    <source>
        <dbReference type="ARBA" id="ARBA00001966"/>
    </source>
</evidence>
<dbReference type="InterPro" id="IPR045865">
    <property type="entry name" value="ACT-like_dom_sf"/>
</dbReference>
<dbReference type="InterPro" id="IPR004643">
    <property type="entry name" value="Fe-S_L-Ser_bsu"/>
</dbReference>
<comment type="pathway">
    <text evidence="2 11">Carbohydrate biosynthesis; gluconeogenesis.</text>
</comment>
<evidence type="ECO:0000256" key="12">
    <source>
        <dbReference type="RuleBase" id="RU366059"/>
    </source>
</evidence>
<evidence type="ECO:0000256" key="6">
    <source>
        <dbReference type="ARBA" id="ARBA00022723"/>
    </source>
</evidence>
<evidence type="ECO:0000259" key="13">
    <source>
        <dbReference type="PROSITE" id="PS51671"/>
    </source>
</evidence>
<name>A0A949NHC5_9FIRM</name>
<evidence type="ECO:0000256" key="10">
    <source>
        <dbReference type="ARBA" id="ARBA00049406"/>
    </source>
</evidence>
<proteinExistence type="inferred from homology"/>
<dbReference type="GO" id="GO:0003941">
    <property type="term" value="F:L-serine ammonia-lyase activity"/>
    <property type="evidence" value="ECO:0007669"/>
    <property type="project" value="UniProtKB-UniRule"/>
</dbReference>
<keyword evidence="6 11" id="KW-0479">Metal-binding</keyword>
<reference evidence="14" key="1">
    <citation type="submission" date="2021-06" db="EMBL/GenBank/DDBJ databases">
        <title>Description of novel taxa of the family Lachnospiraceae.</title>
        <authorList>
            <person name="Chaplin A.V."/>
            <person name="Sokolova S.R."/>
            <person name="Pikina A.P."/>
            <person name="Korzhanova M."/>
            <person name="Belova V."/>
            <person name="Korostin D."/>
            <person name="Efimov B.A."/>
        </authorList>
    </citation>
    <scope>NUCLEOTIDE SEQUENCE</scope>
    <source>
        <strain evidence="14">ASD5720</strain>
    </source>
</reference>
<dbReference type="PANTHER" id="PTHR30182:SF12">
    <property type="entry name" value="L-SERINE DEHYDRATASE, BETA CHAIN-RELATED"/>
    <property type="match status" value="1"/>
</dbReference>
<evidence type="ECO:0000256" key="4">
    <source>
        <dbReference type="ARBA" id="ARBA00022432"/>
    </source>
</evidence>
<comment type="caution">
    <text evidence="14">The sequence shown here is derived from an EMBL/GenBank/DDBJ whole genome shotgun (WGS) entry which is preliminary data.</text>
</comment>
<keyword evidence="9 11" id="KW-0456">Lyase</keyword>
<dbReference type="PANTHER" id="PTHR30182">
    <property type="entry name" value="L-SERINE DEHYDRATASE"/>
    <property type="match status" value="1"/>
</dbReference>
<dbReference type="Gene3D" id="3.30.70.260">
    <property type="match status" value="1"/>
</dbReference>
<dbReference type="GO" id="GO:0051539">
    <property type="term" value="F:4 iron, 4 sulfur cluster binding"/>
    <property type="evidence" value="ECO:0007669"/>
    <property type="project" value="UniProtKB-UniRule"/>
</dbReference>
<evidence type="ECO:0000256" key="8">
    <source>
        <dbReference type="ARBA" id="ARBA00023014"/>
    </source>
</evidence>
<comment type="cofactor">
    <cofactor evidence="1 12">
        <name>[4Fe-4S] cluster</name>
        <dbReference type="ChEBI" id="CHEBI:49883"/>
    </cofactor>
</comment>
<evidence type="ECO:0000256" key="3">
    <source>
        <dbReference type="ARBA" id="ARBA00008636"/>
    </source>
</evidence>
<dbReference type="GO" id="GO:0046872">
    <property type="term" value="F:metal ion binding"/>
    <property type="evidence" value="ECO:0007669"/>
    <property type="project" value="UniProtKB-UniRule"/>
</dbReference>
<dbReference type="PROSITE" id="PS51671">
    <property type="entry name" value="ACT"/>
    <property type="match status" value="1"/>
</dbReference>
<keyword evidence="15" id="KW-1185">Reference proteome</keyword>
<dbReference type="RefSeq" id="WP_158342770.1">
    <property type="nucleotide sequence ID" value="NZ_JAHQCW010000006.1"/>
</dbReference>
<comment type="similarity">
    <text evidence="3 11 12">Belongs to the iron-sulfur dependent L-serine dehydratase family.</text>
</comment>
<evidence type="ECO:0000313" key="15">
    <source>
        <dbReference type="Proteomes" id="UP000712157"/>
    </source>
</evidence>
<evidence type="ECO:0000256" key="11">
    <source>
        <dbReference type="PIRNR" id="PIRNR036692"/>
    </source>
</evidence>
<evidence type="ECO:0000313" key="14">
    <source>
        <dbReference type="EMBL" id="MBU9735975.1"/>
    </source>
</evidence>
<dbReference type="PIRSF" id="PIRSF036692">
    <property type="entry name" value="SDH_B"/>
    <property type="match status" value="1"/>
</dbReference>
<dbReference type="CDD" id="cd04903">
    <property type="entry name" value="ACT_LSD"/>
    <property type="match status" value="1"/>
</dbReference>
<sequence length="223" mass="23876">MNLFEILGPVMVGPSSSHTAGAVRIGYVTRKLLGEEPAEIEMLLHGSFAATGKGHGTDCALVAGLLGMQSDDMRIPTSMELAKERGIAVSIGEIRLKDAHPNTVVLKVSGVSGKFLQVEGCSLGGGRISIRKLDGIRTDFTGDSPTLIVQHIDQPGHVAEITSMLAHKSVNIATLHLYRDSRGGRAVMVVETDQPIPQTAVRWAEHLEGVLKVTYLNTSEEDM</sequence>
<feature type="domain" description="ACT" evidence="13">
    <location>
        <begin position="146"/>
        <end position="221"/>
    </location>
</feature>
<evidence type="ECO:0000256" key="2">
    <source>
        <dbReference type="ARBA" id="ARBA00004742"/>
    </source>
</evidence>
<dbReference type="AlphaFoldDB" id="A0A949NHC5"/>
<dbReference type="GO" id="GO:0006094">
    <property type="term" value="P:gluconeogenesis"/>
    <property type="evidence" value="ECO:0007669"/>
    <property type="project" value="UniProtKB-UniRule"/>
</dbReference>
<dbReference type="SUPFAM" id="SSF55021">
    <property type="entry name" value="ACT-like"/>
    <property type="match status" value="1"/>
</dbReference>
<keyword evidence="7 11" id="KW-0408">Iron</keyword>
<protein>
    <recommendedName>
        <fullName evidence="11">L-serine deaminase</fullName>
    </recommendedName>
</protein>
<dbReference type="InterPro" id="IPR005131">
    <property type="entry name" value="Ser_deHydtase_bsu"/>
</dbReference>
<dbReference type="NCBIfam" id="TIGR00719">
    <property type="entry name" value="sda_beta"/>
    <property type="match status" value="1"/>
</dbReference>
<dbReference type="EMBL" id="JAHQCW010000006">
    <property type="protein sequence ID" value="MBU9735975.1"/>
    <property type="molecule type" value="Genomic_DNA"/>
</dbReference>
<gene>
    <name evidence="14" type="primary">sdaAB</name>
    <name evidence="14" type="ORF">KTH89_05455</name>
</gene>